<keyword evidence="3" id="KW-1185">Reference proteome</keyword>
<evidence type="ECO:0000256" key="1">
    <source>
        <dbReference type="SAM" id="MobiDB-lite"/>
    </source>
</evidence>
<dbReference type="Proteomes" id="UP001333110">
    <property type="component" value="Unassembled WGS sequence"/>
</dbReference>
<proteinExistence type="predicted"/>
<sequence>MASGAPHGHPSAYGEGMGRGQPGPSQPRVAGQQVQQRKCQVLHLQRNNPMHQYVLRATQTESSFAEKYMRVNKLNMSQKCALVVKANRAALGKALPAGRWKQSFLSELVRPYLSRRDMDILESVQQTATKMMKRLEHLSYEERLRAGTVQPGEEKVEGDFINRAVKSAELRGTGRVVLLDPARLIWVAQRDLCCAEV</sequence>
<evidence type="ECO:0000313" key="2">
    <source>
        <dbReference type="EMBL" id="KAK4831820.1"/>
    </source>
</evidence>
<gene>
    <name evidence="2" type="ORF">QYF61_019343</name>
</gene>
<name>A0AAN7PKC5_MYCAM</name>
<dbReference type="AlphaFoldDB" id="A0AAN7PKC5"/>
<organism evidence="2 3">
    <name type="scientific">Mycteria americana</name>
    <name type="common">Wood stork</name>
    <dbReference type="NCBI Taxonomy" id="33587"/>
    <lineage>
        <taxon>Eukaryota</taxon>
        <taxon>Metazoa</taxon>
        <taxon>Chordata</taxon>
        <taxon>Craniata</taxon>
        <taxon>Vertebrata</taxon>
        <taxon>Euteleostomi</taxon>
        <taxon>Archelosauria</taxon>
        <taxon>Archosauria</taxon>
        <taxon>Dinosauria</taxon>
        <taxon>Saurischia</taxon>
        <taxon>Theropoda</taxon>
        <taxon>Coelurosauria</taxon>
        <taxon>Aves</taxon>
        <taxon>Neognathae</taxon>
        <taxon>Neoaves</taxon>
        <taxon>Aequornithes</taxon>
        <taxon>Ciconiiformes</taxon>
        <taxon>Ciconiidae</taxon>
        <taxon>Mycteria</taxon>
    </lineage>
</organism>
<feature type="region of interest" description="Disordered" evidence="1">
    <location>
        <begin position="1"/>
        <end position="36"/>
    </location>
</feature>
<dbReference type="EMBL" id="JAUNZN010000001">
    <property type="protein sequence ID" value="KAK4831820.1"/>
    <property type="molecule type" value="Genomic_DNA"/>
</dbReference>
<accession>A0AAN7PKC5</accession>
<evidence type="ECO:0000313" key="3">
    <source>
        <dbReference type="Proteomes" id="UP001333110"/>
    </source>
</evidence>
<reference evidence="2 3" key="1">
    <citation type="journal article" date="2023" name="J. Hered.">
        <title>Chromosome-level genome of the wood stork (Mycteria americana) provides insight into avian chromosome evolution.</title>
        <authorList>
            <person name="Flamio R. Jr."/>
            <person name="Ramstad K.M."/>
        </authorList>
    </citation>
    <scope>NUCLEOTIDE SEQUENCE [LARGE SCALE GENOMIC DNA]</scope>
    <source>
        <strain evidence="2">JAX WOST 10</strain>
    </source>
</reference>
<protein>
    <submittedName>
        <fullName evidence="2">Uncharacterized protein</fullName>
    </submittedName>
</protein>
<comment type="caution">
    <text evidence="2">The sequence shown here is derived from an EMBL/GenBank/DDBJ whole genome shotgun (WGS) entry which is preliminary data.</text>
</comment>